<organism evidence="1 2">
    <name type="scientific">Racocetra persica</name>
    <dbReference type="NCBI Taxonomy" id="160502"/>
    <lineage>
        <taxon>Eukaryota</taxon>
        <taxon>Fungi</taxon>
        <taxon>Fungi incertae sedis</taxon>
        <taxon>Mucoromycota</taxon>
        <taxon>Glomeromycotina</taxon>
        <taxon>Glomeromycetes</taxon>
        <taxon>Diversisporales</taxon>
        <taxon>Gigasporaceae</taxon>
        <taxon>Racocetra</taxon>
    </lineage>
</organism>
<comment type="caution">
    <text evidence="1">The sequence shown here is derived from an EMBL/GenBank/DDBJ whole genome shotgun (WGS) entry which is preliminary data.</text>
</comment>
<sequence>CNRPDMVLLVRNICPLRDEEKSQDEAGDPSSELIDKIKD</sequence>
<evidence type="ECO:0000313" key="2">
    <source>
        <dbReference type="Proteomes" id="UP000789920"/>
    </source>
</evidence>
<name>A0ACA9SYX6_9GLOM</name>
<dbReference type="Proteomes" id="UP000789920">
    <property type="component" value="Unassembled WGS sequence"/>
</dbReference>
<protein>
    <submittedName>
        <fullName evidence="1">20312_t:CDS:1</fullName>
    </submittedName>
</protein>
<reference evidence="1" key="1">
    <citation type="submission" date="2021-06" db="EMBL/GenBank/DDBJ databases">
        <authorList>
            <person name="Kallberg Y."/>
            <person name="Tangrot J."/>
            <person name="Rosling A."/>
        </authorList>
    </citation>
    <scope>NUCLEOTIDE SEQUENCE</scope>
    <source>
        <strain evidence="1">MA461A</strain>
    </source>
</reference>
<gene>
    <name evidence="1" type="ORF">RPERSI_LOCUS36597</name>
</gene>
<dbReference type="EMBL" id="CAJVQC010176607">
    <property type="protein sequence ID" value="CAG8851505.1"/>
    <property type="molecule type" value="Genomic_DNA"/>
</dbReference>
<feature type="non-terminal residue" evidence="1">
    <location>
        <position position="1"/>
    </location>
</feature>
<keyword evidence="2" id="KW-1185">Reference proteome</keyword>
<proteinExistence type="predicted"/>
<evidence type="ECO:0000313" key="1">
    <source>
        <dbReference type="EMBL" id="CAG8851505.1"/>
    </source>
</evidence>
<accession>A0ACA9SYX6</accession>